<dbReference type="SUPFAM" id="SSF49452">
    <property type="entry name" value="Starch-binding domain-like"/>
    <property type="match status" value="2"/>
</dbReference>
<dbReference type="InterPro" id="IPR003385">
    <property type="entry name" value="Glyco_hydro_77"/>
</dbReference>
<dbReference type="InterPro" id="IPR017853">
    <property type="entry name" value="GH"/>
</dbReference>
<evidence type="ECO:0000313" key="12">
    <source>
        <dbReference type="EMBL" id="MBA0662181.1"/>
    </source>
</evidence>
<keyword evidence="7" id="KW-0808">Transferase</keyword>
<dbReference type="PROSITE" id="PS51166">
    <property type="entry name" value="CBM20"/>
    <property type="match status" value="2"/>
</dbReference>
<dbReference type="AlphaFoldDB" id="A0A7J8VH98"/>
<evidence type="ECO:0000256" key="8">
    <source>
        <dbReference type="ARBA" id="ARBA00023277"/>
    </source>
</evidence>
<dbReference type="InterPro" id="IPR013784">
    <property type="entry name" value="Carb-bd-like_fold"/>
</dbReference>
<evidence type="ECO:0000313" key="13">
    <source>
        <dbReference type="Proteomes" id="UP000593573"/>
    </source>
</evidence>
<evidence type="ECO:0000256" key="1">
    <source>
        <dbReference type="ARBA" id="ARBA00000439"/>
    </source>
</evidence>
<dbReference type="Gene3D" id="2.60.40.10">
    <property type="entry name" value="Immunoglobulins"/>
    <property type="match status" value="2"/>
</dbReference>
<comment type="similarity">
    <text evidence="3">Belongs to the disproportionating enzyme family.</text>
</comment>
<dbReference type="PANTHER" id="PTHR32518">
    <property type="match status" value="1"/>
</dbReference>
<gene>
    <name evidence="12" type="ORF">Goklo_006360</name>
</gene>
<dbReference type="OrthoDB" id="6123450at2759"/>
<keyword evidence="6" id="KW-0328">Glycosyltransferase</keyword>
<keyword evidence="5" id="KW-0963">Cytoplasm</keyword>
<dbReference type="GO" id="GO:0005975">
    <property type="term" value="P:carbohydrate metabolic process"/>
    <property type="evidence" value="ECO:0007669"/>
    <property type="project" value="InterPro"/>
</dbReference>
<dbReference type="SMART" id="SM01065">
    <property type="entry name" value="CBM_2"/>
    <property type="match status" value="2"/>
</dbReference>
<dbReference type="Pfam" id="PF00686">
    <property type="entry name" value="CBM_20"/>
    <property type="match status" value="2"/>
</dbReference>
<dbReference type="Gene3D" id="3.20.20.80">
    <property type="entry name" value="Glycosidases"/>
    <property type="match status" value="1"/>
</dbReference>
<dbReference type="Proteomes" id="UP000593573">
    <property type="component" value="Unassembled WGS sequence"/>
</dbReference>
<evidence type="ECO:0000256" key="2">
    <source>
        <dbReference type="ARBA" id="ARBA00004496"/>
    </source>
</evidence>
<feature type="domain" description="CBM20" evidence="11">
    <location>
        <begin position="8"/>
        <end position="119"/>
    </location>
</feature>
<keyword evidence="13" id="KW-1185">Reference proteome</keyword>
<evidence type="ECO:0000256" key="9">
    <source>
        <dbReference type="ARBA" id="ARBA00031423"/>
    </source>
</evidence>
<dbReference type="EMBL" id="JABFAB010000010">
    <property type="protein sequence ID" value="MBA0662181.1"/>
    <property type="molecule type" value="Genomic_DNA"/>
</dbReference>
<dbReference type="GO" id="GO:0004134">
    <property type="term" value="F:4-alpha-glucanotransferase activity"/>
    <property type="evidence" value="ECO:0007669"/>
    <property type="project" value="UniProtKB-EC"/>
</dbReference>
<sequence>MANQGLFSAAKSMKSVKLKFRIPYFTEWGQSLLVCGSEPTLGSWNVKKGLLLSPVHQDDQLIWTATISVPCQFSCGYRYYVVDDAKNVLRWEMGNERRLSIPHLLPEGHTLELHDLWQTGADALLFRSAFKDVIFCKNSTFNIDKPEAILHDELVQQDSILVRFKICCPNVQEGTSVYVIGSSTKLGNWKVQDGLKLHYTGEYIWEAYCVIPRGDFPIRYPFLYMFLELSVNSSKSQSQYIFLSDGMLREMPWRGCGVAVPMFSVRSEDDIGVGEFLDLKLLVDWAVESGFHLVQLLPINDTSVHRMWWDSYPYSSLSVFALHPLYLRLQALSKNLPEDVKSEIRNAKERLDGKVDSPIF</sequence>
<name>A0A7J8VH98_9ROSI</name>
<dbReference type="PANTHER" id="PTHR32518:SF3">
    <property type="entry name" value="4-ALPHA-GLUCANOTRANSFERASE"/>
    <property type="match status" value="1"/>
</dbReference>
<dbReference type="SUPFAM" id="SSF51445">
    <property type="entry name" value="(Trans)glycosidases"/>
    <property type="match status" value="1"/>
</dbReference>
<evidence type="ECO:0000256" key="7">
    <source>
        <dbReference type="ARBA" id="ARBA00022679"/>
    </source>
</evidence>
<comment type="caution">
    <text evidence="12">The sequence shown here is derived from an EMBL/GenBank/DDBJ whole genome shotgun (WGS) entry which is preliminary data.</text>
</comment>
<reference evidence="12 13" key="1">
    <citation type="journal article" date="2019" name="Genome Biol. Evol.">
        <title>Insights into the evolution of the New World diploid cottons (Gossypium, subgenus Houzingenia) based on genome sequencing.</title>
        <authorList>
            <person name="Grover C.E."/>
            <person name="Arick M.A. 2nd"/>
            <person name="Thrash A."/>
            <person name="Conover J.L."/>
            <person name="Sanders W.S."/>
            <person name="Peterson D.G."/>
            <person name="Frelichowski J.E."/>
            <person name="Scheffler J.A."/>
            <person name="Scheffler B.E."/>
            <person name="Wendel J.F."/>
        </authorList>
    </citation>
    <scope>NUCLEOTIDE SEQUENCE [LARGE SCALE GENOMIC DNA]</scope>
    <source>
        <strain evidence="12">57</strain>
        <tissue evidence="12">Leaf</tissue>
    </source>
</reference>
<comment type="subcellular location">
    <subcellularLocation>
        <location evidence="2">Cytoplasm</location>
    </subcellularLocation>
</comment>
<evidence type="ECO:0000256" key="3">
    <source>
        <dbReference type="ARBA" id="ARBA00005684"/>
    </source>
</evidence>
<keyword evidence="8" id="KW-0119">Carbohydrate metabolism</keyword>
<evidence type="ECO:0000256" key="6">
    <source>
        <dbReference type="ARBA" id="ARBA00022676"/>
    </source>
</evidence>
<evidence type="ECO:0000259" key="11">
    <source>
        <dbReference type="PROSITE" id="PS51166"/>
    </source>
</evidence>
<protein>
    <recommendedName>
        <fullName evidence="4">4-alpha-glucanotransferase</fullName>
        <ecNumber evidence="4">2.4.1.25</ecNumber>
    </recommendedName>
    <alternativeName>
        <fullName evidence="9">Amylomaltase</fullName>
    </alternativeName>
    <alternativeName>
        <fullName evidence="10">Disproportionating enzyme</fullName>
    </alternativeName>
</protein>
<evidence type="ECO:0000256" key="4">
    <source>
        <dbReference type="ARBA" id="ARBA00012560"/>
    </source>
</evidence>
<dbReference type="GO" id="GO:2001070">
    <property type="term" value="F:starch binding"/>
    <property type="evidence" value="ECO:0007669"/>
    <property type="project" value="InterPro"/>
</dbReference>
<comment type="catalytic activity">
    <reaction evidence="1">
        <text>Transfers a segment of a (1-&gt;4)-alpha-D-glucan to a new position in an acceptor, which may be glucose or a (1-&gt;4)-alpha-D-glucan.</text>
        <dbReference type="EC" id="2.4.1.25"/>
    </reaction>
</comment>
<accession>A0A7J8VH98</accession>
<dbReference type="InterPro" id="IPR002044">
    <property type="entry name" value="CBM20"/>
</dbReference>
<dbReference type="InterPro" id="IPR013783">
    <property type="entry name" value="Ig-like_fold"/>
</dbReference>
<dbReference type="GO" id="GO:0005737">
    <property type="term" value="C:cytoplasm"/>
    <property type="evidence" value="ECO:0007669"/>
    <property type="project" value="UniProtKB-SubCell"/>
</dbReference>
<organism evidence="12 13">
    <name type="scientific">Gossypium klotzschianum</name>
    <dbReference type="NCBI Taxonomy" id="34286"/>
    <lineage>
        <taxon>Eukaryota</taxon>
        <taxon>Viridiplantae</taxon>
        <taxon>Streptophyta</taxon>
        <taxon>Embryophyta</taxon>
        <taxon>Tracheophyta</taxon>
        <taxon>Spermatophyta</taxon>
        <taxon>Magnoliopsida</taxon>
        <taxon>eudicotyledons</taxon>
        <taxon>Gunneridae</taxon>
        <taxon>Pentapetalae</taxon>
        <taxon>rosids</taxon>
        <taxon>malvids</taxon>
        <taxon>Malvales</taxon>
        <taxon>Malvaceae</taxon>
        <taxon>Malvoideae</taxon>
        <taxon>Gossypium</taxon>
    </lineage>
</organism>
<evidence type="ECO:0000256" key="5">
    <source>
        <dbReference type="ARBA" id="ARBA00022490"/>
    </source>
</evidence>
<evidence type="ECO:0000256" key="10">
    <source>
        <dbReference type="ARBA" id="ARBA00031501"/>
    </source>
</evidence>
<proteinExistence type="inferred from homology"/>
<dbReference type="Pfam" id="PF02446">
    <property type="entry name" value="Glyco_hydro_77"/>
    <property type="match status" value="1"/>
</dbReference>
<dbReference type="EC" id="2.4.1.25" evidence="4"/>
<feature type="domain" description="CBM20" evidence="11">
    <location>
        <begin position="154"/>
        <end position="287"/>
    </location>
</feature>